<sequence>MLVKNGSERWRLTACGQFIGFNMHISELRYNIRRMWSKFGVTDTSASKNGQYLFMFRDIDGLNSVIDQGPWMVQNKPLFIHRWSPDMGMQKIETKKLPVWVKMSNVPLEAWSLKGISALASSLGKPMVMDSMTASMCYKGVGNLDYARVLVEIDADKEIKLEIEVQYKDMENKLKPARCAECKVFGHDISRCIFNKSKNDGLDKEIDKDNMEKNGNENGGNKGKEKVKEQVHKSSDEQHKQSVFKRNFNYSNNRQQEYRKKQANEEKKNNGNIGSSGVKKVWNLKEKEAEEMRKTANKYSVLDSLPEDDDQELRILKDRIIVDRYLNKNLQPTPSEAANWTQDMRKYHKERTAEVVDVVDIGSEDVISETGGVAQNMEKNEINGVEDLQHLFFNCAYSAELWDKAKKMADITYEDGDWYGLIVNVPRNRNHWTCLDGEHALNIRPLLLRCRIGCKNMTITSTIQVQLAILILQRVLVDIRGGIRNPSKVCGS</sequence>
<name>A0A2U1NE47_ARTAN</name>
<dbReference type="PANTHER" id="PTHR31286:SF180">
    <property type="entry name" value="OS10G0362600 PROTEIN"/>
    <property type="match status" value="1"/>
</dbReference>
<dbReference type="AlphaFoldDB" id="A0A2U1NE47"/>
<proteinExistence type="predicted"/>
<feature type="compositionally biased region" description="Basic and acidic residues" evidence="1">
    <location>
        <begin position="256"/>
        <end position="269"/>
    </location>
</feature>
<feature type="domain" description="DUF4283" evidence="2">
    <location>
        <begin position="7"/>
        <end position="89"/>
    </location>
</feature>
<dbReference type="Proteomes" id="UP000245207">
    <property type="component" value="Unassembled WGS sequence"/>
</dbReference>
<accession>A0A2U1NE47</accession>
<reference evidence="3 4" key="1">
    <citation type="journal article" date="2018" name="Mol. Plant">
        <title>The genome of Artemisia annua provides insight into the evolution of Asteraceae family and artemisinin biosynthesis.</title>
        <authorList>
            <person name="Shen Q."/>
            <person name="Zhang L."/>
            <person name="Liao Z."/>
            <person name="Wang S."/>
            <person name="Yan T."/>
            <person name="Shi P."/>
            <person name="Liu M."/>
            <person name="Fu X."/>
            <person name="Pan Q."/>
            <person name="Wang Y."/>
            <person name="Lv Z."/>
            <person name="Lu X."/>
            <person name="Zhang F."/>
            <person name="Jiang W."/>
            <person name="Ma Y."/>
            <person name="Chen M."/>
            <person name="Hao X."/>
            <person name="Li L."/>
            <person name="Tang Y."/>
            <person name="Lv G."/>
            <person name="Zhou Y."/>
            <person name="Sun X."/>
            <person name="Brodelius P.E."/>
            <person name="Rose J.K.C."/>
            <person name="Tang K."/>
        </authorList>
    </citation>
    <scope>NUCLEOTIDE SEQUENCE [LARGE SCALE GENOMIC DNA]</scope>
    <source>
        <strain evidence="4">cv. Huhao1</strain>
        <tissue evidence="3">Leaf</tissue>
    </source>
</reference>
<feature type="region of interest" description="Disordered" evidence="1">
    <location>
        <begin position="203"/>
        <end position="277"/>
    </location>
</feature>
<dbReference type="InterPro" id="IPR040256">
    <property type="entry name" value="At4g02000-like"/>
</dbReference>
<feature type="compositionally biased region" description="Basic and acidic residues" evidence="1">
    <location>
        <begin position="203"/>
        <end position="215"/>
    </location>
</feature>
<evidence type="ECO:0000313" key="4">
    <source>
        <dbReference type="Proteomes" id="UP000245207"/>
    </source>
</evidence>
<protein>
    <submittedName>
        <fullName evidence="3">Zinc knuckle CX2CX4HX4C</fullName>
    </submittedName>
</protein>
<evidence type="ECO:0000313" key="3">
    <source>
        <dbReference type="EMBL" id="PWA71747.1"/>
    </source>
</evidence>
<dbReference type="PANTHER" id="PTHR31286">
    <property type="entry name" value="GLYCINE-RICH CELL WALL STRUCTURAL PROTEIN 1.8-LIKE"/>
    <property type="match status" value="1"/>
</dbReference>
<dbReference type="InterPro" id="IPR025558">
    <property type="entry name" value="DUF4283"/>
</dbReference>
<keyword evidence="4" id="KW-1185">Reference proteome</keyword>
<dbReference type="OrthoDB" id="1939300at2759"/>
<comment type="caution">
    <text evidence="3">The sequence shown here is derived from an EMBL/GenBank/DDBJ whole genome shotgun (WGS) entry which is preliminary data.</text>
</comment>
<dbReference type="Pfam" id="PF14111">
    <property type="entry name" value="DUF4283"/>
    <property type="match status" value="1"/>
</dbReference>
<evidence type="ECO:0000259" key="2">
    <source>
        <dbReference type="Pfam" id="PF14111"/>
    </source>
</evidence>
<dbReference type="STRING" id="35608.A0A2U1NE47"/>
<feature type="compositionally biased region" description="Basic and acidic residues" evidence="1">
    <location>
        <begin position="222"/>
        <end position="240"/>
    </location>
</feature>
<gene>
    <name evidence="3" type="ORF">CTI12_AA277560</name>
</gene>
<evidence type="ECO:0000256" key="1">
    <source>
        <dbReference type="SAM" id="MobiDB-lite"/>
    </source>
</evidence>
<dbReference type="EMBL" id="PKPP01003028">
    <property type="protein sequence ID" value="PWA71747.1"/>
    <property type="molecule type" value="Genomic_DNA"/>
</dbReference>
<organism evidence="3 4">
    <name type="scientific">Artemisia annua</name>
    <name type="common">Sweet wormwood</name>
    <dbReference type="NCBI Taxonomy" id="35608"/>
    <lineage>
        <taxon>Eukaryota</taxon>
        <taxon>Viridiplantae</taxon>
        <taxon>Streptophyta</taxon>
        <taxon>Embryophyta</taxon>
        <taxon>Tracheophyta</taxon>
        <taxon>Spermatophyta</taxon>
        <taxon>Magnoliopsida</taxon>
        <taxon>eudicotyledons</taxon>
        <taxon>Gunneridae</taxon>
        <taxon>Pentapetalae</taxon>
        <taxon>asterids</taxon>
        <taxon>campanulids</taxon>
        <taxon>Asterales</taxon>
        <taxon>Asteraceae</taxon>
        <taxon>Asteroideae</taxon>
        <taxon>Anthemideae</taxon>
        <taxon>Artemisiinae</taxon>
        <taxon>Artemisia</taxon>
    </lineage>
</organism>